<dbReference type="PANTHER" id="PTHR31297">
    <property type="entry name" value="GLUCAN ENDO-1,6-BETA-GLUCOSIDASE B"/>
    <property type="match status" value="1"/>
</dbReference>
<dbReference type="InterPro" id="IPR018247">
    <property type="entry name" value="EF_Hand_1_Ca_BS"/>
</dbReference>
<dbReference type="Gene3D" id="1.10.1330.10">
    <property type="entry name" value="Dockerin domain"/>
    <property type="match status" value="1"/>
</dbReference>
<evidence type="ECO:0000313" key="6">
    <source>
        <dbReference type="EMBL" id="QEG23710.1"/>
    </source>
</evidence>
<dbReference type="GO" id="GO:0008422">
    <property type="term" value="F:beta-glucosidase activity"/>
    <property type="evidence" value="ECO:0007669"/>
    <property type="project" value="TreeGrafter"/>
</dbReference>
<dbReference type="InterPro" id="IPR002105">
    <property type="entry name" value="Dockerin_1_rpt"/>
</dbReference>
<reference evidence="6 7" key="1">
    <citation type="submission" date="2019-08" db="EMBL/GenBank/DDBJ databases">
        <title>Deep-cultivation of Planctomycetes and their phenomic and genomic characterization uncovers novel biology.</title>
        <authorList>
            <person name="Wiegand S."/>
            <person name="Jogler M."/>
            <person name="Boedeker C."/>
            <person name="Pinto D."/>
            <person name="Vollmers J."/>
            <person name="Rivas-Marin E."/>
            <person name="Kohn T."/>
            <person name="Peeters S.H."/>
            <person name="Heuer A."/>
            <person name="Rast P."/>
            <person name="Oberbeckmann S."/>
            <person name="Bunk B."/>
            <person name="Jeske O."/>
            <person name="Meyerdierks A."/>
            <person name="Storesund J.E."/>
            <person name="Kallscheuer N."/>
            <person name="Luecker S."/>
            <person name="Lage O.M."/>
            <person name="Pohl T."/>
            <person name="Merkel B.J."/>
            <person name="Hornburger P."/>
            <person name="Mueller R.-W."/>
            <person name="Bruemmer F."/>
            <person name="Labrenz M."/>
            <person name="Spormann A.M."/>
            <person name="Op den Camp H."/>
            <person name="Overmann J."/>
            <person name="Amann R."/>
            <person name="Jetten M.S.M."/>
            <person name="Mascher T."/>
            <person name="Medema M.H."/>
            <person name="Devos D.P."/>
            <person name="Kaster A.-K."/>
            <person name="Ovreas L."/>
            <person name="Rohde M."/>
            <person name="Galperin M.Y."/>
            <person name="Jogler C."/>
        </authorList>
    </citation>
    <scope>NUCLEOTIDE SEQUENCE [LARGE SCALE GENOMIC DNA]</scope>
    <source>
        <strain evidence="6 7">FC18</strain>
    </source>
</reference>
<dbReference type="InterPro" id="IPR001547">
    <property type="entry name" value="Glyco_hydro_5"/>
</dbReference>
<dbReference type="Gene3D" id="3.20.20.80">
    <property type="entry name" value="Glycosidases"/>
    <property type="match status" value="1"/>
</dbReference>
<gene>
    <name evidence="6" type="primary">celH</name>
    <name evidence="6" type="ORF">MFFC18_36110</name>
</gene>
<dbReference type="InterPro" id="IPR050386">
    <property type="entry name" value="Glycosyl_hydrolase_5"/>
</dbReference>
<dbReference type="EC" id="3.2.1.4" evidence="6"/>
<evidence type="ECO:0000256" key="3">
    <source>
        <dbReference type="ARBA" id="ARBA00023295"/>
    </source>
</evidence>
<keyword evidence="7" id="KW-1185">Reference proteome</keyword>
<organism evidence="6 7">
    <name type="scientific">Mariniblastus fucicola</name>
    <dbReference type="NCBI Taxonomy" id="980251"/>
    <lineage>
        <taxon>Bacteria</taxon>
        <taxon>Pseudomonadati</taxon>
        <taxon>Planctomycetota</taxon>
        <taxon>Planctomycetia</taxon>
        <taxon>Pirellulales</taxon>
        <taxon>Pirellulaceae</taxon>
        <taxon>Mariniblastus</taxon>
    </lineage>
</organism>
<dbReference type="Pfam" id="PF00150">
    <property type="entry name" value="Cellulase"/>
    <property type="match status" value="1"/>
</dbReference>
<dbReference type="GO" id="GO:0009986">
    <property type="term" value="C:cell surface"/>
    <property type="evidence" value="ECO:0007669"/>
    <property type="project" value="TreeGrafter"/>
</dbReference>
<keyword evidence="2 6" id="KW-0378">Hydrolase</keyword>
<dbReference type="InterPro" id="IPR036439">
    <property type="entry name" value="Dockerin_dom_sf"/>
</dbReference>
<dbReference type="PANTHER" id="PTHR31297:SF17">
    <property type="entry name" value="ENDOGLUCANASE"/>
    <property type="match status" value="1"/>
</dbReference>
<accession>A0A5B9PEW1</accession>
<evidence type="ECO:0000313" key="7">
    <source>
        <dbReference type="Proteomes" id="UP000322214"/>
    </source>
</evidence>
<dbReference type="PROSITE" id="PS00018">
    <property type="entry name" value="EF_HAND_1"/>
    <property type="match status" value="1"/>
</dbReference>
<feature type="domain" description="Glycoside hydrolase family 5" evidence="5">
    <location>
        <begin position="297"/>
        <end position="483"/>
    </location>
</feature>
<dbReference type="GO" id="GO:0005576">
    <property type="term" value="C:extracellular region"/>
    <property type="evidence" value="ECO:0007669"/>
    <property type="project" value="TreeGrafter"/>
</dbReference>
<dbReference type="SUPFAM" id="SSF51445">
    <property type="entry name" value="(Trans)glycosidases"/>
    <property type="match status" value="1"/>
</dbReference>
<dbReference type="OrthoDB" id="9800955at2"/>
<dbReference type="GO" id="GO:0008810">
    <property type="term" value="F:cellulase activity"/>
    <property type="evidence" value="ECO:0007669"/>
    <property type="project" value="UniProtKB-EC"/>
</dbReference>
<dbReference type="Proteomes" id="UP000322214">
    <property type="component" value="Chromosome"/>
</dbReference>
<dbReference type="Gene3D" id="2.60.120.430">
    <property type="entry name" value="Galactose-binding lectin"/>
    <property type="match status" value="1"/>
</dbReference>
<dbReference type="AlphaFoldDB" id="A0A5B9PEW1"/>
<dbReference type="STRING" id="980251.GCA_001642875_04341"/>
<dbReference type="GO" id="GO:0009251">
    <property type="term" value="P:glucan catabolic process"/>
    <property type="evidence" value="ECO:0007669"/>
    <property type="project" value="TreeGrafter"/>
</dbReference>
<name>A0A5B9PEW1_9BACT</name>
<feature type="chain" id="PRO_5022916591" evidence="4">
    <location>
        <begin position="31"/>
        <end position="714"/>
    </location>
</feature>
<evidence type="ECO:0000259" key="5">
    <source>
        <dbReference type="Pfam" id="PF00150"/>
    </source>
</evidence>
<evidence type="ECO:0000256" key="4">
    <source>
        <dbReference type="SAM" id="SignalP"/>
    </source>
</evidence>
<dbReference type="InterPro" id="IPR018087">
    <property type="entry name" value="Glyco_hydro_5_CS"/>
</dbReference>
<dbReference type="EMBL" id="CP042912">
    <property type="protein sequence ID" value="QEG23710.1"/>
    <property type="molecule type" value="Genomic_DNA"/>
</dbReference>
<evidence type="ECO:0000256" key="2">
    <source>
        <dbReference type="ARBA" id="ARBA00022801"/>
    </source>
</evidence>
<dbReference type="PROSITE" id="PS00659">
    <property type="entry name" value="GLYCOSYL_HYDROL_F5"/>
    <property type="match status" value="1"/>
</dbReference>
<protein>
    <submittedName>
        <fullName evidence="6">Endoglucanase H</fullName>
        <ecNumber evidence="6">3.2.1.4</ecNumber>
    </submittedName>
</protein>
<keyword evidence="3 6" id="KW-0326">Glycosidase</keyword>
<sequence precursor="true">MSVLATKSIRLSVICSMLCLFFSSTEIASAQRSTVVAKKEVKQAGLRPMAIPRGSRMMSNAEVTVKGRYLFYNNCSFDDLSDYDAIAPDKEPLFDGATATKINYSSYLLGINGIVVDFESLNGEVDVDDFEFKVGNEDDSDSWSLAPAPVSIETDFGAGVEGSDRVTIIWPDSSIKLTWLQIRVLGNTTTKLAADDVFYFGNAVGETMNSDVDARVDADDVSAVRSNLSGFFNVDIENQYDVDRDGRVNATDVSIARNHLSGFFPLKLIQPSSSERPGIGFNRGVNFGNMLEAPNEGAWGLSVEERFFDLVVESGMDHIRLPISWTHHTSQTAPYAIDETFFSRVDWCVDQAVSRGLKIIVNVHHYDELNANPVTETPRAIAMWEQIATRYSGQPKSVYFEVLNEPHAAFNTNPALWGDYLAVALAKIRETNATRKVLVGGVSYNSIGGLLNLDPPDDPYLVGTFHFYEPFAFTHQGAEWVDPSPPVGTLWINDRVSFGSRWQSWSWNTTFTPTIGSLGIEYTEGWAGARFHATTPVADTDTLKFTIDAAMSLRVSLRDSDDVEVFVEDFQTTSGTNEYSFEFSSSLPISDITIQNLTPDAQPQFQLSNATLNGNDVTVPLLASEEDAIANAFLQAQIWSITHGVPIHLGEFGAYNPADIDSRVRWTTAVRDWSETLEIPFTYWEFGAGFGIYDPNGNAWRTPLIQSLVPEFTP</sequence>
<feature type="signal peptide" evidence="4">
    <location>
        <begin position="1"/>
        <end position="30"/>
    </location>
</feature>
<dbReference type="KEGG" id="mff:MFFC18_36110"/>
<keyword evidence="1 4" id="KW-0732">Signal</keyword>
<proteinExistence type="predicted"/>
<evidence type="ECO:0000256" key="1">
    <source>
        <dbReference type="ARBA" id="ARBA00022729"/>
    </source>
</evidence>
<dbReference type="Pfam" id="PF00404">
    <property type="entry name" value="Dockerin_1"/>
    <property type="match status" value="1"/>
</dbReference>
<dbReference type="InterPro" id="IPR017853">
    <property type="entry name" value="GH"/>
</dbReference>